<reference evidence="2" key="1">
    <citation type="journal article" date="2020" name="Nature">
        <title>Giant virus diversity and host interactions through global metagenomics.</title>
        <authorList>
            <person name="Schulz F."/>
            <person name="Roux S."/>
            <person name="Paez-Espino D."/>
            <person name="Jungbluth S."/>
            <person name="Walsh D.A."/>
            <person name="Denef V.J."/>
            <person name="McMahon K.D."/>
            <person name="Konstantinidis K.T."/>
            <person name="Eloe-Fadrosh E.A."/>
            <person name="Kyrpides N.C."/>
            <person name="Woyke T."/>
        </authorList>
    </citation>
    <scope>NUCLEOTIDE SEQUENCE</scope>
    <source>
        <strain evidence="2">GVMAG-M-3300020169-51</strain>
    </source>
</reference>
<dbReference type="AlphaFoldDB" id="A0A6C0BYY0"/>
<dbReference type="EMBL" id="MN739293">
    <property type="protein sequence ID" value="QHS97320.1"/>
    <property type="molecule type" value="Genomic_DNA"/>
</dbReference>
<dbReference type="InterPro" id="IPR026913">
    <property type="entry name" value="METTL24"/>
</dbReference>
<dbReference type="NCBIfam" id="TIGR01444">
    <property type="entry name" value="fkbM_fam"/>
    <property type="match status" value="1"/>
</dbReference>
<evidence type="ECO:0000259" key="1">
    <source>
        <dbReference type="Pfam" id="PF05050"/>
    </source>
</evidence>
<sequence>MIKLGTNYGGWYIPKDMKLDSKSIIYSCGVGEDISFDLLLSDKYDSNIVLIDPTERASKHYKEVVKYYESKKWIFSGDIQSDYNNKIGGLDIKFDKFKYLNIGIWDKKDKLKFYRQTNPKYVSQSLLDNMFGKEYDEVDVDSIKNIMEKRGDKKLDLLKLDIEGAEIKVLNNMLDDNIYPKYLCIEFDLYLQRKDIKGETKKVLERLIRSGYRVLKNDNYNLTLEYLNI</sequence>
<dbReference type="InterPro" id="IPR029063">
    <property type="entry name" value="SAM-dependent_MTases_sf"/>
</dbReference>
<dbReference type="SUPFAM" id="SSF53335">
    <property type="entry name" value="S-adenosyl-L-methionine-dependent methyltransferases"/>
    <property type="match status" value="1"/>
</dbReference>
<feature type="domain" description="Methyltransferase FkbM" evidence="1">
    <location>
        <begin position="101"/>
        <end position="213"/>
    </location>
</feature>
<proteinExistence type="predicted"/>
<dbReference type="Pfam" id="PF05050">
    <property type="entry name" value="Methyltransf_21"/>
    <property type="match status" value="1"/>
</dbReference>
<dbReference type="InterPro" id="IPR006342">
    <property type="entry name" value="FkbM_mtfrase"/>
</dbReference>
<dbReference type="PANTHER" id="PTHR32026:SF10">
    <property type="entry name" value="METHYLTRANSFERASE-LIKE PROTEIN 24-RELATED"/>
    <property type="match status" value="1"/>
</dbReference>
<dbReference type="Gene3D" id="3.40.50.150">
    <property type="entry name" value="Vaccinia Virus protein VP39"/>
    <property type="match status" value="1"/>
</dbReference>
<protein>
    <recommendedName>
        <fullName evidence="1">Methyltransferase FkbM domain-containing protein</fullName>
    </recommendedName>
</protein>
<name>A0A6C0BYY0_9ZZZZ</name>
<accession>A0A6C0BYY0</accession>
<organism evidence="2">
    <name type="scientific">viral metagenome</name>
    <dbReference type="NCBI Taxonomy" id="1070528"/>
    <lineage>
        <taxon>unclassified sequences</taxon>
        <taxon>metagenomes</taxon>
        <taxon>organismal metagenomes</taxon>
    </lineage>
</organism>
<evidence type="ECO:0000313" key="2">
    <source>
        <dbReference type="EMBL" id="QHS97320.1"/>
    </source>
</evidence>
<dbReference type="PANTHER" id="PTHR32026">
    <property type="entry name" value="METHYLTRANSFERASE-LIKE PROTEIN 24"/>
    <property type="match status" value="1"/>
</dbReference>